<dbReference type="PANTHER" id="PTHR24416">
    <property type="entry name" value="TYROSINE-PROTEIN KINASE RECEPTOR"/>
    <property type="match status" value="1"/>
</dbReference>
<dbReference type="Gene3D" id="6.10.250.1740">
    <property type="match status" value="1"/>
</dbReference>
<dbReference type="SUPFAM" id="SSF48726">
    <property type="entry name" value="Immunoglobulin"/>
    <property type="match status" value="3"/>
</dbReference>
<evidence type="ECO:0000313" key="28">
    <source>
        <dbReference type="Ensembl" id="ENSOSIP00000014545.1"/>
    </source>
</evidence>
<dbReference type="SMART" id="SM00408">
    <property type="entry name" value="IGc2"/>
    <property type="match status" value="3"/>
</dbReference>
<feature type="binding site" evidence="22">
    <location>
        <begin position="467"/>
        <end position="473"/>
    </location>
    <ligand>
        <name>ATP</name>
        <dbReference type="ChEBI" id="CHEBI:30616"/>
    </ligand>
</feature>
<dbReference type="GO" id="GO:0043235">
    <property type="term" value="C:receptor complex"/>
    <property type="evidence" value="ECO:0007669"/>
    <property type="project" value="TreeGrafter"/>
</dbReference>
<evidence type="ECO:0000256" key="24">
    <source>
        <dbReference type="PROSITE-ProRule" id="PRU10141"/>
    </source>
</evidence>
<dbReference type="InterPro" id="IPR007110">
    <property type="entry name" value="Ig-like_dom"/>
</dbReference>
<dbReference type="InterPro" id="IPR013098">
    <property type="entry name" value="Ig_I-set"/>
</dbReference>
<evidence type="ECO:0000256" key="10">
    <source>
        <dbReference type="ARBA" id="ARBA00022777"/>
    </source>
</evidence>
<dbReference type="PRINTS" id="PR00109">
    <property type="entry name" value="TYRKINASE"/>
</dbReference>
<dbReference type="FunFam" id="3.30.200.20:FF:000011">
    <property type="entry name" value="Fibroblast growth factor receptor"/>
    <property type="match status" value="1"/>
</dbReference>
<feature type="domain" description="Protein kinase" evidence="26">
    <location>
        <begin position="461"/>
        <end position="680"/>
    </location>
</feature>
<comment type="catalytic activity">
    <reaction evidence="19 20">
        <text>L-tyrosyl-[protein] + ATP = O-phospho-L-tyrosyl-[protein] + ADP + H(+)</text>
        <dbReference type="Rhea" id="RHEA:10596"/>
        <dbReference type="Rhea" id="RHEA-COMP:10136"/>
        <dbReference type="Rhea" id="RHEA-COMP:20101"/>
        <dbReference type="ChEBI" id="CHEBI:15378"/>
        <dbReference type="ChEBI" id="CHEBI:30616"/>
        <dbReference type="ChEBI" id="CHEBI:46858"/>
        <dbReference type="ChEBI" id="CHEBI:61978"/>
        <dbReference type="ChEBI" id="CHEBI:456216"/>
        <dbReference type="EC" id="2.7.10.1"/>
    </reaction>
</comment>
<evidence type="ECO:0000259" key="26">
    <source>
        <dbReference type="PROSITE" id="PS50011"/>
    </source>
</evidence>
<dbReference type="SMART" id="SM00219">
    <property type="entry name" value="TyrKc"/>
    <property type="match status" value="1"/>
</dbReference>
<dbReference type="GeneTree" id="ENSGT00940000159880"/>
<dbReference type="PIRSF" id="PIRSF000628">
    <property type="entry name" value="FGFR"/>
    <property type="match status" value="1"/>
</dbReference>
<dbReference type="PROSITE" id="PS00107">
    <property type="entry name" value="PROTEIN_KINASE_ATP"/>
    <property type="match status" value="1"/>
</dbReference>
<dbReference type="InterPro" id="IPR013783">
    <property type="entry name" value="Ig-like_fold"/>
</dbReference>
<accession>A0A8C7XM64</accession>
<feature type="domain" description="Ig-like" evidence="27">
    <location>
        <begin position="149"/>
        <end position="242"/>
    </location>
</feature>
<evidence type="ECO:0000256" key="11">
    <source>
        <dbReference type="ARBA" id="ARBA00022840"/>
    </source>
</evidence>
<dbReference type="PROSITE" id="PS50835">
    <property type="entry name" value="IG_LIKE"/>
    <property type="match status" value="3"/>
</dbReference>
<evidence type="ECO:0000256" key="1">
    <source>
        <dbReference type="ARBA" id="ARBA00004251"/>
    </source>
</evidence>
<dbReference type="GO" id="GO:0045595">
    <property type="term" value="P:regulation of cell differentiation"/>
    <property type="evidence" value="ECO:0007669"/>
    <property type="project" value="UniProtKB-ARBA"/>
</dbReference>
<keyword evidence="17" id="KW-0325">Glycoprotein</keyword>
<feature type="binding site" evidence="22 24">
    <location>
        <position position="497"/>
    </location>
    <ligand>
        <name>ATP</name>
        <dbReference type="ChEBI" id="CHEBI:30616"/>
    </ligand>
</feature>
<dbReference type="SUPFAM" id="SSF56112">
    <property type="entry name" value="Protein kinase-like (PK-like)"/>
    <property type="match status" value="1"/>
</dbReference>
<keyword evidence="9 20" id="KW-0547">Nucleotide-binding</keyword>
<sequence>MKRFGCFAICSCIASYIVTAILITNIANLWILLLGSLFSDSASSETAFLEDVVLGLGDPLEISCEIEDPSEPITWFKDDAWLVPTNRTRVSNRMLRIINVSYEDSGVYTCRLARTNALLSNYTIKVTDSLSSGDDEDYDEDLDDAAAAPYWTKPDRMDKKLLAVPAANTVKFRCPANGNPIPTIHWLKNGKEFKGEQRMGGIKLRHQQWSLVMESAVPSDRGNYTCVVQNKYGTISQTYQLDVLERSPHRPILQAGLPANQTVFVGNDVEFHCKVYSDAQPHIQWLKHIEVNGSRYGPDGVPYVNILKSNVSRQTVTHSKLTLFNVTEKDEGKYWCRASNFVGKSEKAFWLEVTESGKYRYADILIYVTGCVLFILAVVIVILCRMRMTTQKTVPAPPVQKLSKFPLKRQQVSLDSNSSMNSNTPLVRIARLSSSDGPMLANVLELELPSDPKWEFPRTRLTLGKPLGEGCFGQVVMAEAIGIDKEKPNKPLTVAAKMLKDDATDKDLSDLVSEMEMMKMIGKHKNIINLLGACTQDGPLYVLVEFASKGNLREYLRARRPPGMDYSFDTCKIPDEQLTFKDLVSCAYQVARGMEYLASQKCIHRDLAARNVLVTDDNVMKIADFGLARDVHNIDYYKKTTNGRLPVKWMAPEALFDRVYTHQSDVSWEASAAGGEPGGI</sequence>
<dbReference type="AlphaFoldDB" id="A0A8C7XM64"/>
<dbReference type="GO" id="GO:0006915">
    <property type="term" value="P:apoptotic process"/>
    <property type="evidence" value="ECO:0007669"/>
    <property type="project" value="UniProtKB-KW"/>
</dbReference>
<keyword evidence="29" id="KW-1185">Reference proteome</keyword>
<evidence type="ECO:0000256" key="7">
    <source>
        <dbReference type="ARBA" id="ARBA00022729"/>
    </source>
</evidence>
<keyword evidence="2" id="KW-1003">Cell membrane</keyword>
<dbReference type="Gene3D" id="3.30.200.20">
    <property type="entry name" value="Phosphorylase Kinase, domain 1"/>
    <property type="match status" value="1"/>
</dbReference>
<feature type="binding site" evidence="22">
    <location>
        <position position="610"/>
    </location>
    <ligand>
        <name>ATP</name>
        <dbReference type="ChEBI" id="CHEBI:30616"/>
    </ligand>
</feature>
<evidence type="ECO:0000256" key="6">
    <source>
        <dbReference type="ARBA" id="ARBA00022703"/>
    </source>
</evidence>
<feature type="binding site" evidence="22">
    <location>
        <position position="624"/>
    </location>
    <ligand>
        <name>ATP</name>
        <dbReference type="ChEBI" id="CHEBI:30616"/>
    </ligand>
</feature>
<evidence type="ECO:0000256" key="23">
    <source>
        <dbReference type="PIRSR" id="PIRSR000628-3"/>
    </source>
</evidence>
<evidence type="ECO:0000256" key="4">
    <source>
        <dbReference type="ARBA" id="ARBA00022679"/>
    </source>
</evidence>
<evidence type="ECO:0000256" key="14">
    <source>
        <dbReference type="ARBA" id="ARBA00023137"/>
    </source>
</evidence>
<dbReference type="GO" id="GO:0005886">
    <property type="term" value="C:plasma membrane"/>
    <property type="evidence" value="ECO:0007669"/>
    <property type="project" value="UniProtKB-SubCell"/>
</dbReference>
<feature type="binding site" evidence="22">
    <location>
        <position position="551"/>
    </location>
    <ligand>
        <name>ATP</name>
        <dbReference type="ChEBI" id="CHEBI:30616"/>
    </ligand>
</feature>
<evidence type="ECO:0000256" key="18">
    <source>
        <dbReference type="ARBA" id="ARBA00023319"/>
    </source>
</evidence>
<keyword evidence="18" id="KW-0393">Immunoglobulin domain</keyword>
<evidence type="ECO:0000256" key="20">
    <source>
        <dbReference type="PIRNR" id="PIRNR000628"/>
    </source>
</evidence>
<feature type="binding site" evidence="22">
    <location>
        <begin position="545"/>
        <end position="547"/>
    </location>
    <ligand>
        <name>ATP</name>
        <dbReference type="ChEBI" id="CHEBI:30616"/>
    </ligand>
</feature>
<dbReference type="InterPro" id="IPR003598">
    <property type="entry name" value="Ig_sub2"/>
</dbReference>
<dbReference type="Pfam" id="PF07714">
    <property type="entry name" value="PK_Tyr_Ser-Thr"/>
    <property type="match status" value="1"/>
</dbReference>
<feature type="disulfide bond" evidence="23">
    <location>
        <begin position="273"/>
        <end position="336"/>
    </location>
</feature>
<comment type="similarity">
    <text evidence="20">Belongs to the protein kinase superfamily. Tyr protein kinase family. Fibroblast growth factor receptor subfamily.</text>
</comment>
<feature type="disulfide bond" evidence="23">
    <location>
        <begin position="174"/>
        <end position="226"/>
    </location>
</feature>
<dbReference type="Ensembl" id="ENSOSIT00000015379.1">
    <property type="protein sequence ID" value="ENSOSIP00000014545.1"/>
    <property type="gene ID" value="ENSOSIG00000005052.1"/>
</dbReference>
<dbReference type="InterPro" id="IPR003599">
    <property type="entry name" value="Ig_sub"/>
</dbReference>
<dbReference type="FunFam" id="2.60.40.10:FF:000020">
    <property type="entry name" value="Fibroblast growth factor receptor"/>
    <property type="match status" value="1"/>
</dbReference>
<dbReference type="Pfam" id="PF13927">
    <property type="entry name" value="Ig_3"/>
    <property type="match status" value="2"/>
</dbReference>
<dbReference type="InterPro" id="IPR050122">
    <property type="entry name" value="RTK"/>
</dbReference>
<dbReference type="InterPro" id="IPR001245">
    <property type="entry name" value="Ser-Thr/Tyr_kinase_cat_dom"/>
</dbReference>
<feature type="disulfide bond" evidence="23">
    <location>
        <begin position="64"/>
        <end position="110"/>
    </location>
</feature>
<evidence type="ECO:0000256" key="5">
    <source>
        <dbReference type="ARBA" id="ARBA00022692"/>
    </source>
</evidence>
<evidence type="ECO:0000256" key="8">
    <source>
        <dbReference type="ARBA" id="ARBA00022737"/>
    </source>
</evidence>
<dbReference type="InterPro" id="IPR000719">
    <property type="entry name" value="Prot_kinase_dom"/>
</dbReference>
<dbReference type="FunFam" id="1.10.510.10:FF:000977">
    <property type="entry name" value="Fibroblast growth factor receptor"/>
    <property type="match status" value="1"/>
</dbReference>
<dbReference type="FunFam" id="2.60.40.10:FF:000423">
    <property type="entry name" value="Fibroblast growth factor receptor"/>
    <property type="match status" value="1"/>
</dbReference>
<evidence type="ECO:0000256" key="25">
    <source>
        <dbReference type="SAM" id="Phobius"/>
    </source>
</evidence>
<dbReference type="FunFam" id="2.60.40.10:FF:000016">
    <property type="entry name" value="Fibroblast growth factor receptor"/>
    <property type="match status" value="1"/>
</dbReference>
<dbReference type="EC" id="2.7.10.1" evidence="20"/>
<keyword evidence="8" id="KW-0677">Repeat</keyword>
<feature type="domain" description="Ig-like" evidence="27">
    <location>
        <begin position="251"/>
        <end position="354"/>
    </location>
</feature>
<keyword evidence="3" id="KW-0597">Phosphoprotein</keyword>
<keyword evidence="6" id="KW-0053">Apoptosis</keyword>
<proteinExistence type="inferred from homology"/>
<evidence type="ECO:0000256" key="16">
    <source>
        <dbReference type="ARBA" id="ARBA00023170"/>
    </source>
</evidence>
<dbReference type="Proteomes" id="UP000694383">
    <property type="component" value="Unplaced"/>
</dbReference>
<dbReference type="Pfam" id="PF07679">
    <property type="entry name" value="I-set"/>
    <property type="match status" value="1"/>
</dbReference>
<evidence type="ECO:0000259" key="27">
    <source>
        <dbReference type="PROSITE" id="PS50835"/>
    </source>
</evidence>
<keyword evidence="13 20" id="KW-0472">Membrane</keyword>
<feature type="active site" description="Proton acceptor" evidence="21">
    <location>
        <position position="606"/>
    </location>
</feature>
<keyword evidence="15 23" id="KW-1015">Disulfide bond</keyword>
<evidence type="ECO:0000256" key="21">
    <source>
        <dbReference type="PIRSR" id="PIRSR000628-1"/>
    </source>
</evidence>
<feature type="transmembrane region" description="Helical" evidence="25">
    <location>
        <begin position="364"/>
        <end position="384"/>
    </location>
</feature>
<dbReference type="PROSITE" id="PS00109">
    <property type="entry name" value="PROTEIN_KINASE_TYR"/>
    <property type="match status" value="1"/>
</dbReference>
<dbReference type="GO" id="GO:0008284">
    <property type="term" value="P:positive regulation of cell population proliferation"/>
    <property type="evidence" value="ECO:0007669"/>
    <property type="project" value="InterPro"/>
</dbReference>
<dbReference type="GO" id="GO:0043410">
    <property type="term" value="P:positive regulation of MAPK cascade"/>
    <property type="evidence" value="ECO:0007669"/>
    <property type="project" value="TreeGrafter"/>
</dbReference>
<dbReference type="PROSITE" id="PS50011">
    <property type="entry name" value="PROTEIN_KINASE_DOM"/>
    <property type="match status" value="1"/>
</dbReference>
<keyword evidence="16 20" id="KW-0675">Receptor</keyword>
<name>A0A8C7XM64_9TELE</name>
<keyword evidence="5 25" id="KW-0812">Transmembrane</keyword>
<dbReference type="InterPro" id="IPR008266">
    <property type="entry name" value="Tyr_kinase_AS"/>
</dbReference>
<dbReference type="InterPro" id="IPR017441">
    <property type="entry name" value="Protein_kinase_ATP_BS"/>
</dbReference>
<evidence type="ECO:0000256" key="15">
    <source>
        <dbReference type="ARBA" id="ARBA00023157"/>
    </source>
</evidence>
<evidence type="ECO:0000256" key="3">
    <source>
        <dbReference type="ARBA" id="ARBA00022553"/>
    </source>
</evidence>
<evidence type="ECO:0000256" key="17">
    <source>
        <dbReference type="ARBA" id="ARBA00023180"/>
    </source>
</evidence>
<organism evidence="28 29">
    <name type="scientific">Oryzias sinensis</name>
    <name type="common">Chinese medaka</name>
    <dbReference type="NCBI Taxonomy" id="183150"/>
    <lineage>
        <taxon>Eukaryota</taxon>
        <taxon>Metazoa</taxon>
        <taxon>Chordata</taxon>
        <taxon>Craniata</taxon>
        <taxon>Vertebrata</taxon>
        <taxon>Euteleostomi</taxon>
        <taxon>Actinopterygii</taxon>
        <taxon>Neopterygii</taxon>
        <taxon>Teleostei</taxon>
        <taxon>Neoteleostei</taxon>
        <taxon>Acanthomorphata</taxon>
        <taxon>Ovalentaria</taxon>
        <taxon>Atherinomorphae</taxon>
        <taxon>Beloniformes</taxon>
        <taxon>Adrianichthyidae</taxon>
        <taxon>Oryziinae</taxon>
        <taxon>Oryzias</taxon>
    </lineage>
</organism>
<dbReference type="Gene3D" id="1.10.510.10">
    <property type="entry name" value="Transferase(Phosphotransferase) domain 1"/>
    <property type="match status" value="1"/>
</dbReference>
<keyword evidence="7" id="KW-0732">Signal</keyword>
<dbReference type="InterPro" id="IPR036179">
    <property type="entry name" value="Ig-like_dom_sf"/>
</dbReference>
<dbReference type="Gene3D" id="2.60.40.10">
    <property type="entry name" value="Immunoglobulins"/>
    <property type="match status" value="3"/>
</dbReference>
<reference evidence="28" key="2">
    <citation type="submission" date="2025-09" db="UniProtKB">
        <authorList>
            <consortium name="Ensembl"/>
        </authorList>
    </citation>
    <scope>IDENTIFICATION</scope>
</reference>
<comment type="subcellular location">
    <subcellularLocation>
        <location evidence="1">Cell membrane</location>
        <topology evidence="1">Single-pass type I membrane protein</topology>
    </subcellularLocation>
</comment>
<evidence type="ECO:0000256" key="19">
    <source>
        <dbReference type="ARBA" id="ARBA00051243"/>
    </source>
</evidence>
<evidence type="ECO:0000256" key="2">
    <source>
        <dbReference type="ARBA" id="ARBA00022475"/>
    </source>
</evidence>
<evidence type="ECO:0000256" key="22">
    <source>
        <dbReference type="PIRSR" id="PIRSR000628-2"/>
    </source>
</evidence>
<keyword evidence="4 20" id="KW-0808">Transferase</keyword>
<dbReference type="SMART" id="SM00409">
    <property type="entry name" value="IG"/>
    <property type="match status" value="3"/>
</dbReference>
<keyword evidence="10 20" id="KW-0418">Kinase</keyword>
<dbReference type="CDD" id="cd05857">
    <property type="entry name" value="IgI_2_FGFR"/>
    <property type="match status" value="1"/>
</dbReference>
<evidence type="ECO:0000313" key="29">
    <source>
        <dbReference type="Proteomes" id="UP000694383"/>
    </source>
</evidence>
<protein>
    <recommendedName>
        <fullName evidence="20">Fibroblast growth factor receptor</fullName>
        <ecNumber evidence="20">2.7.10.1</ecNumber>
    </recommendedName>
</protein>
<dbReference type="GO" id="GO:0005007">
    <property type="term" value="F:fibroblast growth factor receptor activity"/>
    <property type="evidence" value="ECO:0007669"/>
    <property type="project" value="InterPro"/>
</dbReference>
<dbReference type="CDD" id="cd04974">
    <property type="entry name" value="IgI_3_FGFR"/>
    <property type="match status" value="1"/>
</dbReference>
<dbReference type="InterPro" id="IPR016248">
    <property type="entry name" value="FGF_rcpt_fam"/>
</dbReference>
<reference evidence="28" key="1">
    <citation type="submission" date="2025-08" db="UniProtKB">
        <authorList>
            <consortium name="Ensembl"/>
        </authorList>
    </citation>
    <scope>IDENTIFICATION</scope>
</reference>
<keyword evidence="14 20" id="KW-0829">Tyrosine-protein kinase</keyword>
<feature type="domain" description="Ig-like" evidence="27">
    <location>
        <begin position="57"/>
        <end position="120"/>
    </location>
</feature>
<keyword evidence="11 20" id="KW-0067">ATP-binding</keyword>
<dbReference type="InterPro" id="IPR020635">
    <property type="entry name" value="Tyr_kinase_cat_dom"/>
</dbReference>
<evidence type="ECO:0000256" key="9">
    <source>
        <dbReference type="ARBA" id="ARBA00022741"/>
    </source>
</evidence>
<keyword evidence="12 25" id="KW-1133">Transmembrane helix</keyword>
<evidence type="ECO:0000256" key="13">
    <source>
        <dbReference type="ARBA" id="ARBA00023136"/>
    </source>
</evidence>
<dbReference type="PANTHER" id="PTHR24416:SF505">
    <property type="entry name" value="FIBROBLAST GROWTH FACTOR RECEPTOR 3"/>
    <property type="match status" value="1"/>
</dbReference>
<dbReference type="GO" id="GO:0017134">
    <property type="term" value="F:fibroblast growth factor binding"/>
    <property type="evidence" value="ECO:0007669"/>
    <property type="project" value="TreeGrafter"/>
</dbReference>
<dbReference type="GO" id="GO:0005524">
    <property type="term" value="F:ATP binding"/>
    <property type="evidence" value="ECO:0007669"/>
    <property type="project" value="UniProtKB-UniRule"/>
</dbReference>
<evidence type="ECO:0000256" key="12">
    <source>
        <dbReference type="ARBA" id="ARBA00022989"/>
    </source>
</evidence>
<dbReference type="InterPro" id="IPR011009">
    <property type="entry name" value="Kinase-like_dom_sf"/>
</dbReference>